<evidence type="ECO:0000256" key="1">
    <source>
        <dbReference type="SAM" id="MobiDB-lite"/>
    </source>
</evidence>
<proteinExistence type="predicted"/>
<dbReference type="EMBL" id="JAGGNH010000002">
    <property type="protein sequence ID" value="KAJ0982825.1"/>
    <property type="molecule type" value="Genomic_DNA"/>
</dbReference>
<feature type="compositionally biased region" description="Pro residues" evidence="1">
    <location>
        <begin position="119"/>
        <end position="128"/>
    </location>
</feature>
<evidence type="ECO:0000313" key="3">
    <source>
        <dbReference type="Proteomes" id="UP001085076"/>
    </source>
</evidence>
<sequence>MPAPMASLKSSMGSKGSNLLFDEPAYLCSSDERAIALRSAWINRLNLRLSLNRPLAPPRQPYSSAVAPPQHSSWTTTGSGLGCKRTISTDESRTTASIPDVNSTFVRRFFNIFPRHSRPPPPPPPRPPMMEDRPPGGECRVTGFGPFQVRTWETFPPSMEVPRPGDHAQNIGFPFFRVGAAAEGGHEKLKLKSMAAEEDRDSNRSILLPRSGRLSSSFQFRGPPPVVHTAIDKGKRILNPDHASSYNHGRMRSVCIENGRPPVPLPNLLPSDSVISVDEQRPLVDPWRASTSGQRPARIEGGIHHGTSDHTAQCCPYVEQNTHVLQHSPLQLHLKRQNLAALREPEEPFSYWNMGKFNRTTVSSVLPPTAFAGNLGRKRLSNTDNFVPSKCRKLHIKN</sequence>
<gene>
    <name evidence="2" type="ORF">J5N97_011080</name>
</gene>
<dbReference type="AlphaFoldDB" id="A0A9D5D2D5"/>
<feature type="region of interest" description="Disordered" evidence="1">
    <location>
        <begin position="60"/>
        <end position="82"/>
    </location>
</feature>
<reference evidence="2" key="2">
    <citation type="journal article" date="2022" name="Hortic Res">
        <title>The genome of Dioscorea zingiberensis sheds light on the biosynthesis, origin and evolution of the medicinally important diosgenin saponins.</title>
        <authorList>
            <person name="Li Y."/>
            <person name="Tan C."/>
            <person name="Li Z."/>
            <person name="Guo J."/>
            <person name="Li S."/>
            <person name="Chen X."/>
            <person name="Wang C."/>
            <person name="Dai X."/>
            <person name="Yang H."/>
            <person name="Song W."/>
            <person name="Hou L."/>
            <person name="Xu J."/>
            <person name="Tong Z."/>
            <person name="Xu A."/>
            <person name="Yuan X."/>
            <person name="Wang W."/>
            <person name="Yang Q."/>
            <person name="Chen L."/>
            <person name="Sun Z."/>
            <person name="Wang K."/>
            <person name="Pan B."/>
            <person name="Chen J."/>
            <person name="Bao Y."/>
            <person name="Liu F."/>
            <person name="Qi X."/>
            <person name="Gang D.R."/>
            <person name="Wen J."/>
            <person name="Li J."/>
        </authorList>
    </citation>
    <scope>NUCLEOTIDE SEQUENCE</scope>
    <source>
        <strain evidence="2">Dzin_1.0</strain>
    </source>
</reference>
<reference evidence="2" key="1">
    <citation type="submission" date="2021-03" db="EMBL/GenBank/DDBJ databases">
        <authorList>
            <person name="Li Z."/>
            <person name="Yang C."/>
        </authorList>
    </citation>
    <scope>NUCLEOTIDE SEQUENCE</scope>
    <source>
        <strain evidence="2">Dzin_1.0</strain>
        <tissue evidence="2">Leaf</tissue>
    </source>
</reference>
<comment type="caution">
    <text evidence="2">The sequence shown here is derived from an EMBL/GenBank/DDBJ whole genome shotgun (WGS) entry which is preliminary data.</text>
</comment>
<feature type="region of interest" description="Disordered" evidence="1">
    <location>
        <begin position="113"/>
        <end position="134"/>
    </location>
</feature>
<protein>
    <submittedName>
        <fullName evidence="2">Uncharacterized protein</fullName>
    </submittedName>
</protein>
<dbReference type="OrthoDB" id="757680at2759"/>
<keyword evidence="3" id="KW-1185">Reference proteome</keyword>
<evidence type="ECO:0000313" key="2">
    <source>
        <dbReference type="EMBL" id="KAJ0982825.1"/>
    </source>
</evidence>
<accession>A0A9D5D2D5</accession>
<name>A0A9D5D2D5_9LILI</name>
<organism evidence="2 3">
    <name type="scientific">Dioscorea zingiberensis</name>
    <dbReference type="NCBI Taxonomy" id="325984"/>
    <lineage>
        <taxon>Eukaryota</taxon>
        <taxon>Viridiplantae</taxon>
        <taxon>Streptophyta</taxon>
        <taxon>Embryophyta</taxon>
        <taxon>Tracheophyta</taxon>
        <taxon>Spermatophyta</taxon>
        <taxon>Magnoliopsida</taxon>
        <taxon>Liliopsida</taxon>
        <taxon>Dioscoreales</taxon>
        <taxon>Dioscoreaceae</taxon>
        <taxon>Dioscorea</taxon>
    </lineage>
</organism>
<dbReference type="Proteomes" id="UP001085076">
    <property type="component" value="Miscellaneous, Linkage group lg02"/>
</dbReference>